<dbReference type="Gene3D" id="3.10.10.10">
    <property type="entry name" value="HIV Type 1 Reverse Transcriptase, subunit A, domain 1"/>
    <property type="match status" value="1"/>
</dbReference>
<evidence type="ECO:0000256" key="5">
    <source>
        <dbReference type="SAM" id="Phobius"/>
    </source>
</evidence>
<dbReference type="CDD" id="cd03714">
    <property type="entry name" value="RT_DIRS1"/>
    <property type="match status" value="1"/>
</dbReference>
<keyword evidence="3" id="KW-0238">DNA-binding</keyword>
<gene>
    <name evidence="8" type="ORF">WMY93_007116</name>
</gene>
<evidence type="ECO:0000313" key="8">
    <source>
        <dbReference type="EMBL" id="KAK7930721.1"/>
    </source>
</evidence>
<dbReference type="Proteomes" id="UP001460270">
    <property type="component" value="Unassembled WGS sequence"/>
</dbReference>
<dbReference type="Gene3D" id="1.10.150.130">
    <property type="match status" value="1"/>
</dbReference>
<organism evidence="8 9">
    <name type="scientific">Mugilogobius chulae</name>
    <name type="common">yellowstripe goby</name>
    <dbReference type="NCBI Taxonomy" id="88201"/>
    <lineage>
        <taxon>Eukaryota</taxon>
        <taxon>Metazoa</taxon>
        <taxon>Chordata</taxon>
        <taxon>Craniata</taxon>
        <taxon>Vertebrata</taxon>
        <taxon>Euteleostomi</taxon>
        <taxon>Actinopterygii</taxon>
        <taxon>Neopterygii</taxon>
        <taxon>Teleostei</taxon>
        <taxon>Neoteleostei</taxon>
        <taxon>Acanthomorphata</taxon>
        <taxon>Gobiaria</taxon>
        <taxon>Gobiiformes</taxon>
        <taxon>Gobioidei</taxon>
        <taxon>Gobiidae</taxon>
        <taxon>Gobionellinae</taxon>
        <taxon>Mugilogobius</taxon>
    </lineage>
</organism>
<dbReference type="InterPro" id="IPR043502">
    <property type="entry name" value="DNA/RNA_pol_sf"/>
</dbReference>
<feature type="region of interest" description="Disordered" evidence="4">
    <location>
        <begin position="939"/>
        <end position="979"/>
    </location>
</feature>
<accession>A0AAW0PQE7</accession>
<dbReference type="InterPro" id="IPR044068">
    <property type="entry name" value="CB"/>
</dbReference>
<dbReference type="CDD" id="cd09275">
    <property type="entry name" value="RNase_HI_RT_DIRS1"/>
    <property type="match status" value="1"/>
</dbReference>
<evidence type="ECO:0000256" key="4">
    <source>
        <dbReference type="SAM" id="MobiDB-lite"/>
    </source>
</evidence>
<evidence type="ECO:0000259" key="6">
    <source>
        <dbReference type="PROSITE" id="PS50878"/>
    </source>
</evidence>
<evidence type="ECO:0000313" key="9">
    <source>
        <dbReference type="Proteomes" id="UP001460270"/>
    </source>
</evidence>
<sequence>MPKLTLASSAAKEPKRRKPPHVEAPAAKRSHHDQALSNKVDTLASEFAQIKSLLLSLQPAGPSTVLDPTVQNDEGNQTDSSDARTQEDTMSIAASDSLFREGDADYLESHGEGSHSPSASVVSSHSSNQEPMGVDPEFSSVHQAIELALSRLGIDKPVEAAPTSAFFRVSQKPVFSVPASLPYIEELQRCWADPKSFSHFTRDCRTMSAMQDATKYGLDRMPPVDGAIAGLVVAPTDAARPEARCPRPQCRVTDDLITKSYDTAARIGRLGNSLSHLALALSQSLKGAGVDSATQSLSDASLQAFAYMSRELGRLMSTLTIARRQVWLAQSPLSESCRGTLRTLPVIPGQVFGPAAQQTLERAVEANKSRRQFAELHRSPRPQPRGASAFRPMARASSQPGAGRAFDGQGQANRPSLQPSFRPPRGRARDMIARFAAIAPPGQREPATVEHDARCPAPSGFSQRHLSRWEALVSDPWVVSTLSKGYSIQFKRRPPKFDGVRMTVVSDPDRSLALRQEIQELLQKGAIEVVQSSEQLKGFYSNYFLVPKKDGGFRPILDLRRLNRYVKVLRFHMLRTTDVLQSVMEGDWFTSIDLKDAYFHVPVVPHHRQFLRFAFEGQAFQFRVLPFGLSLAPRTFTRCVAAALAPLQAQGLRILPYLDDWLVCAQSRNQALRDTHQLLDHVSQLGLAVNFAKSSLVPSQQIVFIGIMINSVTMKASPSPQRVMDVLSLVSQVLRNRRVSFGLLLQLMGKLTSVSTVIPLGLLHLRPLQIWLNDLGLDPQLHQHKSVQLSNQCLQHLQPWGNEEFLCSGVPLGSLPCRREVVVTDASLTGWGAVWNHRMVRGVWSPQERLQHINVLELRATGTTARRVEIEPSSGTGNLEEARAEQSAGAGCAGTSLAGVPLVCLSSFSTSTINAAQDSQEQPQSVVGGTILARENMVPHTSAASQRGTLASSSENRSLVTAGREHLASSSRTPSSLSVALEGPDSMLTTCDQAVVQTIMNARAASTRALYDNRWTLFVKWCMDHDVNPEHCSVPVLLDYLQTLLDKGLSVSTIKVYVAAISARHSFVDGRSVGSHSLVSRFLKGALRLRPPRLTRVPSWDLPLVLEGLCSSPFEPLNSAALNGCLLRLFFSLQSPLQRGSESSMPCLLLTIAYAGILMGLALPYGLTIFFT</sequence>
<evidence type="ECO:0000256" key="1">
    <source>
        <dbReference type="ARBA" id="ARBA00010879"/>
    </source>
</evidence>
<comment type="caution">
    <text evidence="8">The sequence shown here is derived from an EMBL/GenBank/DDBJ whole genome shotgun (WGS) entry which is preliminary data.</text>
</comment>
<dbReference type="Pfam" id="PF00078">
    <property type="entry name" value="RVT_1"/>
    <property type="match status" value="1"/>
</dbReference>
<dbReference type="AlphaFoldDB" id="A0AAW0PQE7"/>
<feature type="compositionally biased region" description="Polar residues" evidence="4">
    <location>
        <begin position="410"/>
        <end position="419"/>
    </location>
</feature>
<feature type="region of interest" description="Disordered" evidence="4">
    <location>
        <begin position="106"/>
        <end position="134"/>
    </location>
</feature>
<feature type="compositionally biased region" description="Low complexity" evidence="4">
    <location>
        <begin position="114"/>
        <end position="127"/>
    </location>
</feature>
<dbReference type="SUPFAM" id="SSF56672">
    <property type="entry name" value="DNA/RNA polymerases"/>
    <property type="match status" value="1"/>
</dbReference>
<keyword evidence="5" id="KW-1133">Transmembrane helix</keyword>
<dbReference type="InterPro" id="IPR010998">
    <property type="entry name" value="Integrase_recombinase_N"/>
</dbReference>
<dbReference type="GO" id="GO:0004523">
    <property type="term" value="F:RNA-DNA hybrid ribonuclease activity"/>
    <property type="evidence" value="ECO:0007669"/>
    <property type="project" value="UniProtKB-EC"/>
</dbReference>
<dbReference type="Gene3D" id="3.30.70.270">
    <property type="match status" value="1"/>
</dbReference>
<dbReference type="EMBL" id="JBBPFD010000004">
    <property type="protein sequence ID" value="KAK7930721.1"/>
    <property type="molecule type" value="Genomic_DNA"/>
</dbReference>
<dbReference type="InterPro" id="IPR052055">
    <property type="entry name" value="Hepadnavirus_pol/RT"/>
</dbReference>
<dbReference type="InterPro" id="IPR043128">
    <property type="entry name" value="Rev_trsase/Diguanyl_cyclase"/>
</dbReference>
<evidence type="ECO:0000259" key="7">
    <source>
        <dbReference type="PROSITE" id="PS51900"/>
    </source>
</evidence>
<dbReference type="PANTHER" id="PTHR33050:SF7">
    <property type="entry name" value="RIBONUCLEASE H"/>
    <property type="match status" value="1"/>
</dbReference>
<dbReference type="GO" id="GO:0003677">
    <property type="term" value="F:DNA binding"/>
    <property type="evidence" value="ECO:0007669"/>
    <property type="project" value="UniProtKB-KW"/>
</dbReference>
<protein>
    <recommendedName>
        <fullName evidence="2">ribonuclease H</fullName>
        <ecNumber evidence="2">3.1.26.4</ecNumber>
    </recommendedName>
</protein>
<dbReference type="InterPro" id="IPR000477">
    <property type="entry name" value="RT_dom"/>
</dbReference>
<feature type="domain" description="Core-binding (CB)" evidence="7">
    <location>
        <begin position="990"/>
        <end position="1069"/>
    </location>
</feature>
<evidence type="ECO:0000256" key="2">
    <source>
        <dbReference type="ARBA" id="ARBA00012180"/>
    </source>
</evidence>
<dbReference type="PROSITE" id="PS50878">
    <property type="entry name" value="RT_POL"/>
    <property type="match status" value="1"/>
</dbReference>
<feature type="region of interest" description="Disordered" evidence="4">
    <location>
        <begin position="58"/>
        <end position="89"/>
    </location>
</feature>
<dbReference type="PROSITE" id="PS51900">
    <property type="entry name" value="CB"/>
    <property type="match status" value="1"/>
</dbReference>
<proteinExistence type="inferred from homology"/>
<comment type="similarity">
    <text evidence="1">Belongs to the beta type-B retroviral polymerase family. HERV class-II K(HML-2) pol subfamily.</text>
</comment>
<dbReference type="PANTHER" id="PTHR33050">
    <property type="entry name" value="REVERSE TRANSCRIPTASE DOMAIN-CONTAINING PROTEIN"/>
    <property type="match status" value="1"/>
</dbReference>
<keyword evidence="5" id="KW-0812">Transmembrane</keyword>
<evidence type="ECO:0000256" key="3">
    <source>
        <dbReference type="ARBA" id="ARBA00023125"/>
    </source>
</evidence>
<reference evidence="9" key="1">
    <citation type="submission" date="2024-04" db="EMBL/GenBank/DDBJ databases">
        <title>Salinicola lusitanus LLJ914,a marine bacterium isolated from the Okinawa Trough.</title>
        <authorList>
            <person name="Li J."/>
        </authorList>
    </citation>
    <scope>NUCLEOTIDE SEQUENCE [LARGE SCALE GENOMIC DNA]</scope>
</reference>
<feature type="compositionally biased region" description="Basic and acidic residues" evidence="4">
    <location>
        <begin position="368"/>
        <end position="378"/>
    </location>
</feature>
<feature type="compositionally biased region" description="Low complexity" evidence="4">
    <location>
        <begin position="969"/>
        <end position="978"/>
    </location>
</feature>
<feature type="region of interest" description="Disordered" evidence="4">
    <location>
        <begin position="368"/>
        <end position="425"/>
    </location>
</feature>
<keyword evidence="5" id="KW-0472">Membrane</keyword>
<dbReference type="SUPFAM" id="SSF47823">
    <property type="entry name" value="lambda integrase-like, N-terminal domain"/>
    <property type="match status" value="1"/>
</dbReference>
<keyword evidence="9" id="KW-1185">Reference proteome</keyword>
<feature type="transmembrane region" description="Helical" evidence="5">
    <location>
        <begin position="1148"/>
        <end position="1171"/>
    </location>
</feature>
<feature type="compositionally biased region" description="Polar residues" evidence="4">
    <location>
        <begin position="69"/>
        <end position="80"/>
    </location>
</feature>
<feature type="domain" description="Reverse transcriptase" evidence="6">
    <location>
        <begin position="527"/>
        <end position="709"/>
    </location>
</feature>
<dbReference type="EC" id="3.1.26.4" evidence="2"/>
<feature type="region of interest" description="Disordered" evidence="4">
    <location>
        <begin position="1"/>
        <end position="37"/>
    </location>
</feature>
<name>A0AAW0PQE7_9GOBI</name>
<feature type="compositionally biased region" description="Polar residues" evidence="4">
    <location>
        <begin position="942"/>
        <end position="959"/>
    </location>
</feature>